<keyword evidence="8" id="KW-1185">Reference proteome</keyword>
<accession>A0A846S7D5</accession>
<dbReference type="AlphaFoldDB" id="A0A846S7D5"/>
<dbReference type="Pfam" id="PF00994">
    <property type="entry name" value="MoCF_biosynth"/>
    <property type="match status" value="1"/>
</dbReference>
<comment type="function">
    <text evidence="1 5">Catalyzes the insertion of molybdate into adenylated molybdopterin with the concomitant release of AMP.</text>
</comment>
<comment type="similarity">
    <text evidence="2 5">Belongs to the MoeA family.</text>
</comment>
<evidence type="ECO:0000313" key="7">
    <source>
        <dbReference type="EMBL" id="NJC57312.1"/>
    </source>
</evidence>
<dbReference type="Gene3D" id="3.40.980.10">
    <property type="entry name" value="MoaB/Mog-like domain"/>
    <property type="match status" value="1"/>
</dbReference>
<name>A0A846S7D5_9MICO</name>
<dbReference type="SMART" id="SM00852">
    <property type="entry name" value="MoCF_biosynth"/>
    <property type="match status" value="1"/>
</dbReference>
<sequence length="409" mass="42803">MEPEEYCDRLIASIPNRTVETVPVAAALGRTAAEDVIAETPIPAFATSAMDGFALDESALHRARDGAEVVVSGDIPAGSVPMATTPGTAVRVMTGAQVPTSAEVVVPVEITDAPRTGPAPNRILVSSLPSPQRPGWNIRAVGEDTREGEAVIFAGDTIGPAGVGTLAMLGLASVRVERALTIGLIVTGDELSCDPTGTDDRIGLSGPDRLGEPEQPFVHNSNLPMLGSAIANLGAVPVERSCGDDPGAFLTILKELQGQVDLIITTGGISAGAFEVVRQALEGEHSTFLRLAQRPGGPQGHGRFGTTALLHFPGTPTGALLSFHLFGRSLIEARPLRARWRTAVFAGDEVIGHEKAMSLVPGRFTADGDVEAATRSRLRDFAGADVIIRLPRHPQVIRRGDAIAVLDCR</sequence>
<dbReference type="InterPro" id="IPR005110">
    <property type="entry name" value="MoeA_linker/N"/>
</dbReference>
<dbReference type="UniPathway" id="UPA00344"/>
<evidence type="ECO:0000256" key="2">
    <source>
        <dbReference type="ARBA" id="ARBA00010763"/>
    </source>
</evidence>
<proteinExistence type="inferred from homology"/>
<dbReference type="PANTHER" id="PTHR10192">
    <property type="entry name" value="MOLYBDOPTERIN BIOSYNTHESIS PROTEIN"/>
    <property type="match status" value="1"/>
</dbReference>
<protein>
    <recommendedName>
        <fullName evidence="5">Molybdopterin molybdenumtransferase</fullName>
        <ecNumber evidence="5">2.10.1.1</ecNumber>
    </recommendedName>
</protein>
<feature type="domain" description="MoaB/Mog" evidence="6">
    <location>
        <begin position="183"/>
        <end position="333"/>
    </location>
</feature>
<evidence type="ECO:0000256" key="4">
    <source>
        <dbReference type="ARBA" id="ARBA00047317"/>
    </source>
</evidence>
<dbReference type="SUPFAM" id="SSF63882">
    <property type="entry name" value="MoeA N-terminal region -like"/>
    <property type="match status" value="1"/>
</dbReference>
<gene>
    <name evidence="7" type="ORF">BKA07_002347</name>
</gene>
<dbReference type="Pfam" id="PF03453">
    <property type="entry name" value="MoeA_N"/>
    <property type="match status" value="1"/>
</dbReference>
<dbReference type="SUPFAM" id="SSF53218">
    <property type="entry name" value="Molybdenum cofactor biosynthesis proteins"/>
    <property type="match status" value="1"/>
</dbReference>
<keyword evidence="5 7" id="KW-0808">Transferase</keyword>
<comment type="caution">
    <text evidence="7">The sequence shown here is derived from an EMBL/GenBank/DDBJ whole genome shotgun (WGS) entry which is preliminary data.</text>
</comment>
<dbReference type="GO" id="GO:0006777">
    <property type="term" value="P:Mo-molybdopterin cofactor biosynthetic process"/>
    <property type="evidence" value="ECO:0007669"/>
    <property type="project" value="UniProtKB-UniRule"/>
</dbReference>
<dbReference type="EC" id="2.10.1.1" evidence="5"/>
<dbReference type="InterPro" id="IPR036425">
    <property type="entry name" value="MoaB/Mog-like_dom_sf"/>
</dbReference>
<keyword evidence="5" id="KW-0479">Metal-binding</keyword>
<keyword evidence="5" id="KW-0501">Molybdenum cofactor biosynthesis</keyword>
<evidence type="ECO:0000256" key="5">
    <source>
        <dbReference type="RuleBase" id="RU365090"/>
    </source>
</evidence>
<comment type="cofactor">
    <cofactor evidence="5">
        <name>Mg(2+)</name>
        <dbReference type="ChEBI" id="CHEBI:18420"/>
    </cofactor>
</comment>
<evidence type="ECO:0000256" key="1">
    <source>
        <dbReference type="ARBA" id="ARBA00002901"/>
    </source>
</evidence>
<dbReference type="InterPro" id="IPR036135">
    <property type="entry name" value="MoeA_linker/N_sf"/>
</dbReference>
<dbReference type="InterPro" id="IPR036688">
    <property type="entry name" value="MoeA_C_domain_IV_sf"/>
</dbReference>
<dbReference type="GO" id="GO:0061599">
    <property type="term" value="F:molybdopterin molybdotransferase activity"/>
    <property type="evidence" value="ECO:0007669"/>
    <property type="project" value="UniProtKB-UniRule"/>
</dbReference>
<dbReference type="InterPro" id="IPR001453">
    <property type="entry name" value="MoaB/Mog_dom"/>
</dbReference>
<dbReference type="Gene3D" id="2.40.340.10">
    <property type="entry name" value="MoeA, C-terminal, domain IV"/>
    <property type="match status" value="1"/>
</dbReference>
<keyword evidence="3 5" id="KW-0500">Molybdenum</keyword>
<dbReference type="CDD" id="cd00887">
    <property type="entry name" value="MoeA"/>
    <property type="match status" value="1"/>
</dbReference>
<dbReference type="InterPro" id="IPR038987">
    <property type="entry name" value="MoeA-like"/>
</dbReference>
<comment type="pathway">
    <text evidence="5">Cofactor biosynthesis; molybdopterin biosynthesis.</text>
</comment>
<dbReference type="Gene3D" id="2.170.190.11">
    <property type="entry name" value="Molybdopterin biosynthesis moea protein, domain 3"/>
    <property type="match status" value="1"/>
</dbReference>
<evidence type="ECO:0000256" key="3">
    <source>
        <dbReference type="ARBA" id="ARBA00022505"/>
    </source>
</evidence>
<organism evidence="7 8">
    <name type="scientific">Brevibacterium marinum</name>
    <dbReference type="NCBI Taxonomy" id="418643"/>
    <lineage>
        <taxon>Bacteria</taxon>
        <taxon>Bacillati</taxon>
        <taxon>Actinomycetota</taxon>
        <taxon>Actinomycetes</taxon>
        <taxon>Micrococcales</taxon>
        <taxon>Brevibacteriaceae</taxon>
        <taxon>Brevibacterium</taxon>
    </lineage>
</organism>
<evidence type="ECO:0000313" key="8">
    <source>
        <dbReference type="Proteomes" id="UP000576792"/>
    </source>
</evidence>
<reference evidence="7 8" key="1">
    <citation type="submission" date="2020-03" db="EMBL/GenBank/DDBJ databases">
        <title>Sequencing the genomes of 1000 actinobacteria strains.</title>
        <authorList>
            <person name="Klenk H.-P."/>
        </authorList>
    </citation>
    <scope>NUCLEOTIDE SEQUENCE [LARGE SCALE GENOMIC DNA]</scope>
    <source>
        <strain evidence="7 8">DSM 18964</strain>
    </source>
</reference>
<dbReference type="Proteomes" id="UP000576792">
    <property type="component" value="Unassembled WGS sequence"/>
</dbReference>
<dbReference type="EMBL" id="JAATJN010000001">
    <property type="protein sequence ID" value="NJC57312.1"/>
    <property type="molecule type" value="Genomic_DNA"/>
</dbReference>
<dbReference type="RefSeq" id="WP_167951021.1">
    <property type="nucleotide sequence ID" value="NZ_BAAAPQ010000006.1"/>
</dbReference>
<dbReference type="GO" id="GO:0005829">
    <property type="term" value="C:cytosol"/>
    <property type="evidence" value="ECO:0007669"/>
    <property type="project" value="TreeGrafter"/>
</dbReference>
<dbReference type="Gene3D" id="3.90.105.10">
    <property type="entry name" value="Molybdopterin biosynthesis moea protein, domain 2"/>
    <property type="match status" value="1"/>
</dbReference>
<dbReference type="PANTHER" id="PTHR10192:SF5">
    <property type="entry name" value="GEPHYRIN"/>
    <property type="match status" value="1"/>
</dbReference>
<evidence type="ECO:0000259" key="6">
    <source>
        <dbReference type="SMART" id="SM00852"/>
    </source>
</evidence>
<dbReference type="GO" id="GO:0046872">
    <property type="term" value="F:metal ion binding"/>
    <property type="evidence" value="ECO:0007669"/>
    <property type="project" value="UniProtKB-UniRule"/>
</dbReference>
<keyword evidence="5" id="KW-0460">Magnesium</keyword>
<comment type="catalytic activity">
    <reaction evidence="4">
        <text>adenylyl-molybdopterin + molybdate = Mo-molybdopterin + AMP + H(+)</text>
        <dbReference type="Rhea" id="RHEA:35047"/>
        <dbReference type="ChEBI" id="CHEBI:15378"/>
        <dbReference type="ChEBI" id="CHEBI:36264"/>
        <dbReference type="ChEBI" id="CHEBI:62727"/>
        <dbReference type="ChEBI" id="CHEBI:71302"/>
        <dbReference type="ChEBI" id="CHEBI:456215"/>
        <dbReference type="EC" id="2.10.1.1"/>
    </reaction>
</comment>